<feature type="signal peptide" evidence="3">
    <location>
        <begin position="1"/>
        <end position="38"/>
    </location>
</feature>
<feature type="chain" id="PRO_5003119860" description="Phospholipase/carboxylesterase/thioesterase domain-containing protein" evidence="3">
    <location>
        <begin position="39"/>
        <end position="443"/>
    </location>
</feature>
<dbReference type="InterPro" id="IPR050955">
    <property type="entry name" value="Plant_Biomass_Hydrol_Est"/>
</dbReference>
<evidence type="ECO:0000313" key="5">
    <source>
        <dbReference type="Proteomes" id="UP000001660"/>
    </source>
</evidence>
<dbReference type="SUPFAM" id="SSF53474">
    <property type="entry name" value="alpha/beta-Hydrolases"/>
    <property type="match status" value="1"/>
</dbReference>
<dbReference type="eggNOG" id="COG4099">
    <property type="taxonomic scope" value="Bacteria"/>
</dbReference>
<organism evidence="4 5">
    <name type="scientific">Nitrospira defluvii</name>
    <dbReference type="NCBI Taxonomy" id="330214"/>
    <lineage>
        <taxon>Bacteria</taxon>
        <taxon>Pseudomonadati</taxon>
        <taxon>Nitrospirota</taxon>
        <taxon>Nitrospiria</taxon>
        <taxon>Nitrospirales</taxon>
        <taxon>Nitrospiraceae</taxon>
        <taxon>Nitrospira</taxon>
    </lineage>
</organism>
<dbReference type="InterPro" id="IPR029058">
    <property type="entry name" value="AB_hydrolase_fold"/>
</dbReference>
<dbReference type="OrthoDB" id="9764953at2"/>
<reference evidence="4 5" key="1">
    <citation type="journal article" date="2010" name="Proc. Natl. Acad. Sci. U.S.A.">
        <title>A Nitrospira metagenome illuminates the physiology and evolution of globally important nitrite-oxidizing bacteria.</title>
        <authorList>
            <person name="Lucker S."/>
            <person name="Wagner M."/>
            <person name="Maixner F."/>
            <person name="Pelletier E."/>
            <person name="Koch H."/>
            <person name="Vacherie B."/>
            <person name="Rattei T."/>
            <person name="Sinninghe Damste J."/>
            <person name="Spieck E."/>
            <person name="Le Paslier D."/>
            <person name="Daims H."/>
        </authorList>
    </citation>
    <scope>NUCLEOTIDE SEQUENCE [LARGE SCALE GENOMIC DNA]</scope>
</reference>
<dbReference type="Gene3D" id="3.40.50.1820">
    <property type="entry name" value="alpha/beta hydrolase"/>
    <property type="match status" value="1"/>
</dbReference>
<proteinExistence type="predicted"/>
<evidence type="ECO:0008006" key="6">
    <source>
        <dbReference type="Google" id="ProtNLM"/>
    </source>
</evidence>
<evidence type="ECO:0000256" key="1">
    <source>
        <dbReference type="ARBA" id="ARBA00022729"/>
    </source>
</evidence>
<evidence type="ECO:0000256" key="2">
    <source>
        <dbReference type="ARBA" id="ARBA00022801"/>
    </source>
</evidence>
<keyword evidence="1 3" id="KW-0732">Signal</keyword>
<dbReference type="KEGG" id="nde:NIDE1636"/>
<name>D8PDR2_9BACT</name>
<sequence length="443" mass="50071">MRHSFRPFGRFHQRRLFLLPFLFSCLLWAGLSISATQAAEEGASTDLAAQVWQYLTTQNAEQQSTMLASIVQRPDATVQAVQDLLRKGPPHGLQPVGLLSDEQIVVRERPYRLSLSIPQSYEPTRDYALIVCLHGAGFTGEAYLDRWKSRLGEGYILACPTYPAGAWFTRRAEDLVLATVQAVQQRYRIDPNRIFLSGMSNGGIGAWLIGMHHAPLFAGLAPMASGIDDVLFPFLENLRTTPTYIIHGSQDQVMPVELSRKLAEELKNLGYPYIYREHDRTHAMAGGHFFPREELPDLVKWFDNQRRTPVPKALTVVRDASHLLPFGWVRIDATDQIASFSEDLVDKRDDSIRQRTYARLIAQVTGPNRIEVKTDRVRQYTLFLNEDLVDLSKPVVITTDGQVSFEGIITPQVDTLLRQARLRQDPGQLYPAHLTLSVPQRPS</sequence>
<dbReference type="AlphaFoldDB" id="D8PDR2"/>
<evidence type="ECO:0000256" key="3">
    <source>
        <dbReference type="SAM" id="SignalP"/>
    </source>
</evidence>
<dbReference type="Proteomes" id="UP000001660">
    <property type="component" value="Chromosome"/>
</dbReference>
<keyword evidence="5" id="KW-1185">Reference proteome</keyword>
<dbReference type="PANTHER" id="PTHR43037:SF5">
    <property type="entry name" value="FERULOYL ESTERASE"/>
    <property type="match status" value="1"/>
</dbReference>
<evidence type="ECO:0000313" key="4">
    <source>
        <dbReference type="EMBL" id="CBK41371.1"/>
    </source>
</evidence>
<dbReference type="HOGENOM" id="CLU_617762_0_0_0"/>
<protein>
    <recommendedName>
        <fullName evidence="6">Phospholipase/carboxylesterase/thioesterase domain-containing protein</fullName>
    </recommendedName>
</protein>
<keyword evidence="2" id="KW-0378">Hydrolase</keyword>
<accession>D8PDR2</accession>
<dbReference type="GO" id="GO:0016787">
    <property type="term" value="F:hydrolase activity"/>
    <property type="evidence" value="ECO:0007669"/>
    <property type="project" value="UniProtKB-KW"/>
</dbReference>
<dbReference type="PANTHER" id="PTHR43037">
    <property type="entry name" value="UNNAMED PRODUCT-RELATED"/>
    <property type="match status" value="1"/>
</dbReference>
<dbReference type="EMBL" id="FP929003">
    <property type="protein sequence ID" value="CBK41371.1"/>
    <property type="molecule type" value="Genomic_DNA"/>
</dbReference>
<gene>
    <name evidence="4" type="ORF">NIDE1636</name>
</gene>
<dbReference type="STRING" id="330214.NIDE1636"/>